<dbReference type="SUPFAM" id="SSF54236">
    <property type="entry name" value="Ubiquitin-like"/>
    <property type="match status" value="1"/>
</dbReference>
<dbReference type="InterPro" id="IPR040474">
    <property type="entry name" value="MDY2_C"/>
</dbReference>
<dbReference type="AlphaFoldDB" id="A0A9P6WCP8"/>
<dbReference type="Pfam" id="PF18514">
    <property type="entry name" value="MDY2_C"/>
    <property type="match status" value="1"/>
</dbReference>
<dbReference type="SMART" id="SM00213">
    <property type="entry name" value="UBQ"/>
    <property type="match status" value="1"/>
</dbReference>
<evidence type="ECO:0000259" key="1">
    <source>
        <dbReference type="PROSITE" id="PS50053"/>
    </source>
</evidence>
<dbReference type="Gene3D" id="3.10.20.90">
    <property type="entry name" value="Phosphatidylinositol 3-kinase Catalytic Subunit, Chain A, domain 1"/>
    <property type="match status" value="1"/>
</dbReference>
<sequence length="216" mass="24203">MSAATAPVSERDFTTKFLTLGSLNEPVLASNYQKPLKDVTALGVALPALKYRYNPNRAKRVHTNDAEDQNGVRVTLKSIRNPKFVITNNFNKNDTILQIKKYILTEGKVEQIEQLKLLLKGKVLHDNLLLLELGTEEATINVMVSAPKPQTTTTPILATESTPVVDNEPVQESITDLENISLPWNDIEILLQNKLNNAEEVNFAMDRLKKGWNLVK</sequence>
<dbReference type="PROSITE" id="PS50053">
    <property type="entry name" value="UBIQUITIN_2"/>
    <property type="match status" value="1"/>
</dbReference>
<dbReference type="OrthoDB" id="4067208at2759"/>
<name>A0A9P6WCP8_MAUEX</name>
<dbReference type="InterPro" id="IPR029071">
    <property type="entry name" value="Ubiquitin-like_domsf"/>
</dbReference>
<protein>
    <recommendedName>
        <fullName evidence="1">Ubiquitin-like domain-containing protein</fullName>
    </recommendedName>
</protein>
<comment type="caution">
    <text evidence="2">The sequence shown here is derived from an EMBL/GenBank/DDBJ whole genome shotgun (WGS) entry which is preliminary data.</text>
</comment>
<evidence type="ECO:0000313" key="3">
    <source>
        <dbReference type="Proteomes" id="UP000750334"/>
    </source>
</evidence>
<keyword evidence="3" id="KW-1185">Reference proteome</keyword>
<dbReference type="InterPro" id="IPR031765">
    <property type="entry name" value="Mdy2_get4-bd"/>
</dbReference>
<dbReference type="InterPro" id="IPR000626">
    <property type="entry name" value="Ubiquitin-like_dom"/>
</dbReference>
<gene>
    <name evidence="2" type="ORF">C6P45_002710</name>
</gene>
<dbReference type="Pfam" id="PF16843">
    <property type="entry name" value="Get5_bdg"/>
    <property type="match status" value="1"/>
</dbReference>
<feature type="domain" description="Ubiquitin-like" evidence="1">
    <location>
        <begin position="72"/>
        <end position="139"/>
    </location>
</feature>
<dbReference type="EMBL" id="PUHR01000026">
    <property type="protein sequence ID" value="KAG0670237.1"/>
    <property type="molecule type" value="Genomic_DNA"/>
</dbReference>
<evidence type="ECO:0000313" key="2">
    <source>
        <dbReference type="EMBL" id="KAG0670237.1"/>
    </source>
</evidence>
<accession>A0A9P6WCP8</accession>
<dbReference type="Gene3D" id="1.10.286.70">
    <property type="entry name" value="Get5 dimerization domain"/>
    <property type="match status" value="1"/>
</dbReference>
<proteinExistence type="predicted"/>
<reference evidence="2 3" key="1">
    <citation type="submission" date="2020-11" db="EMBL/GenBank/DDBJ databases">
        <title>Kefir isolates.</title>
        <authorList>
            <person name="Marcisauskas S."/>
            <person name="Kim Y."/>
            <person name="Blasche S."/>
        </authorList>
    </citation>
    <scope>NUCLEOTIDE SEQUENCE [LARGE SCALE GENOMIC DNA]</scope>
    <source>
        <strain evidence="2 3">OG2</strain>
    </source>
</reference>
<dbReference type="Pfam" id="PF00240">
    <property type="entry name" value="ubiquitin"/>
    <property type="match status" value="1"/>
</dbReference>
<dbReference type="Proteomes" id="UP000750334">
    <property type="component" value="Unassembled WGS sequence"/>
</dbReference>
<organism evidence="2 3">
    <name type="scientific">Maudiozyma exigua</name>
    <name type="common">Yeast</name>
    <name type="synonym">Kazachstania exigua</name>
    <dbReference type="NCBI Taxonomy" id="34358"/>
    <lineage>
        <taxon>Eukaryota</taxon>
        <taxon>Fungi</taxon>
        <taxon>Dikarya</taxon>
        <taxon>Ascomycota</taxon>
        <taxon>Saccharomycotina</taxon>
        <taxon>Saccharomycetes</taxon>
        <taxon>Saccharomycetales</taxon>
        <taxon>Saccharomycetaceae</taxon>
        <taxon>Maudiozyma</taxon>
    </lineage>
</organism>